<dbReference type="STRING" id="1447875.A0A2B7XU71"/>
<comment type="caution">
    <text evidence="2">The sequence shown here is derived from an EMBL/GenBank/DDBJ whole genome shotgun (WGS) entry which is preliminary data.</text>
</comment>
<organism evidence="2 3">
    <name type="scientific">Helicocarpus griseus UAMH5409</name>
    <dbReference type="NCBI Taxonomy" id="1447875"/>
    <lineage>
        <taxon>Eukaryota</taxon>
        <taxon>Fungi</taxon>
        <taxon>Dikarya</taxon>
        <taxon>Ascomycota</taxon>
        <taxon>Pezizomycotina</taxon>
        <taxon>Eurotiomycetes</taxon>
        <taxon>Eurotiomycetidae</taxon>
        <taxon>Onygenales</taxon>
        <taxon>Ajellomycetaceae</taxon>
        <taxon>Helicocarpus</taxon>
    </lineage>
</organism>
<accession>A0A2B7XU71</accession>
<name>A0A2B7XU71_9EURO</name>
<dbReference type="Proteomes" id="UP000223968">
    <property type="component" value="Unassembled WGS sequence"/>
</dbReference>
<keyword evidence="3" id="KW-1185">Reference proteome</keyword>
<sequence length="556" mass="62215">MDLQEDLPGHKYRSAKTLPFELHRHCTIYFEEKLFHQALQLLLSLLSSNTIASGPAFIPTPQHLALAATLVVHPSTTTRAKTVEGTQAANTALQLLRLTNKLVGPLAAKFDIAFAFTRFSSSRHGGLHRVNGDTEGNDTPLDLETVPLNVDLAQGGSLWFRSEDFWHAVGWTFNCAVLYPKRWPRWRVWLQYMCDVLEDDWGERQRLVSNSDYGTATPPSGHILLRESLIFKYISGASGVSGHHRRIVRAIFADGSSQSLNEFREVFHNELKEPEKEKENLKRREVDVDVDQDVFGDYLANDDDGVEENGDDAYSTRDSRPSRPKRSRTAASAPSSNSNGDFSMDPSYKSPDVAHSDNASQLGDIASLALRQRLMQLLSRVSHALPKAYMQVGALYDLLVEFIRPLPLPTFQLLVSSPMLSKFTDNARATLCETILHRLLDNASSNEGFLNQNKLETCFLPYAAYTSSAIDNAKVSILLETMIQLLASNNMLHIQPSLQDAIEQGIVARSDKSQNDTKKSQGKQKMEESGWVWLIESGERMTYLVTKLSSKGNEED</sequence>
<evidence type="ECO:0000256" key="1">
    <source>
        <dbReference type="SAM" id="MobiDB-lite"/>
    </source>
</evidence>
<dbReference type="AlphaFoldDB" id="A0A2B7XU71"/>
<dbReference type="EMBL" id="PDNB01000026">
    <property type="protein sequence ID" value="PGH15314.1"/>
    <property type="molecule type" value="Genomic_DNA"/>
</dbReference>
<gene>
    <name evidence="2" type="ORF">AJ79_02479</name>
</gene>
<evidence type="ECO:0000313" key="2">
    <source>
        <dbReference type="EMBL" id="PGH15314.1"/>
    </source>
</evidence>
<feature type="compositionally biased region" description="Low complexity" evidence="1">
    <location>
        <begin position="329"/>
        <end position="339"/>
    </location>
</feature>
<feature type="region of interest" description="Disordered" evidence="1">
    <location>
        <begin position="297"/>
        <end position="356"/>
    </location>
</feature>
<evidence type="ECO:0000313" key="3">
    <source>
        <dbReference type="Proteomes" id="UP000223968"/>
    </source>
</evidence>
<reference evidence="2 3" key="1">
    <citation type="submission" date="2017-10" db="EMBL/GenBank/DDBJ databases">
        <title>Comparative genomics in systemic dimorphic fungi from Ajellomycetaceae.</title>
        <authorList>
            <person name="Munoz J.F."/>
            <person name="Mcewen J.G."/>
            <person name="Clay O.K."/>
            <person name="Cuomo C.A."/>
        </authorList>
    </citation>
    <scope>NUCLEOTIDE SEQUENCE [LARGE SCALE GENOMIC DNA]</scope>
    <source>
        <strain evidence="2 3">UAMH5409</strain>
    </source>
</reference>
<dbReference type="OrthoDB" id="5411773at2759"/>
<feature type="compositionally biased region" description="Acidic residues" evidence="1">
    <location>
        <begin position="297"/>
        <end position="311"/>
    </location>
</feature>
<protein>
    <submittedName>
        <fullName evidence="2">Uncharacterized protein</fullName>
    </submittedName>
</protein>
<proteinExistence type="predicted"/>